<feature type="compositionally biased region" description="Low complexity" evidence="3">
    <location>
        <begin position="133"/>
        <end position="162"/>
    </location>
</feature>
<evidence type="ECO:0000313" key="6">
    <source>
        <dbReference type="Proteomes" id="UP000695562"/>
    </source>
</evidence>
<dbReference type="GO" id="GO:0005770">
    <property type="term" value="C:late endosome"/>
    <property type="evidence" value="ECO:0007669"/>
    <property type="project" value="TreeGrafter"/>
</dbReference>
<dbReference type="Pfam" id="PF23556">
    <property type="entry name" value="TPR_Vps41"/>
    <property type="match status" value="1"/>
</dbReference>
<feature type="compositionally biased region" description="Low complexity" evidence="3">
    <location>
        <begin position="13"/>
        <end position="39"/>
    </location>
</feature>
<feature type="region of interest" description="Disordered" evidence="3">
    <location>
        <begin position="1"/>
        <end position="181"/>
    </location>
</feature>
<dbReference type="Pfam" id="PF25066">
    <property type="entry name" value="TPR_VPS8_2"/>
    <property type="match status" value="1"/>
</dbReference>
<dbReference type="InterPro" id="IPR001841">
    <property type="entry name" value="Znf_RING"/>
</dbReference>
<evidence type="ECO:0000313" key="5">
    <source>
        <dbReference type="EMBL" id="KAF2069909.1"/>
    </source>
</evidence>
<feature type="compositionally biased region" description="Acidic residues" evidence="3">
    <location>
        <begin position="171"/>
        <end position="181"/>
    </location>
</feature>
<name>A0A8J4PMH4_9MYCE</name>
<feature type="compositionally biased region" description="Polar residues" evidence="3">
    <location>
        <begin position="74"/>
        <end position="86"/>
    </location>
</feature>
<dbReference type="EMBL" id="AJWJ01000575">
    <property type="protein sequence ID" value="KAF2069909.1"/>
    <property type="molecule type" value="Genomic_DNA"/>
</dbReference>
<feature type="compositionally biased region" description="Acidic residues" evidence="3">
    <location>
        <begin position="210"/>
        <end position="220"/>
    </location>
</feature>
<dbReference type="PANTHER" id="PTHR12616:SF8">
    <property type="entry name" value="VACUOLAR PROTEIN SORTING-ASSOCIATED PROTEIN 8 HOMOLOG"/>
    <property type="match status" value="1"/>
</dbReference>
<dbReference type="Pfam" id="PF12816">
    <property type="entry name" value="TPR_Vps8"/>
    <property type="match status" value="1"/>
</dbReference>
<evidence type="ECO:0000256" key="1">
    <source>
        <dbReference type="ARBA" id="ARBA00009422"/>
    </source>
</evidence>
<organism evidence="5 6">
    <name type="scientific">Polysphondylium violaceum</name>
    <dbReference type="NCBI Taxonomy" id="133409"/>
    <lineage>
        <taxon>Eukaryota</taxon>
        <taxon>Amoebozoa</taxon>
        <taxon>Evosea</taxon>
        <taxon>Eumycetozoa</taxon>
        <taxon>Dictyostelia</taxon>
        <taxon>Dictyosteliales</taxon>
        <taxon>Dictyosteliaceae</taxon>
        <taxon>Polysphondylium</taxon>
    </lineage>
</organism>
<dbReference type="Gene3D" id="3.30.40.10">
    <property type="entry name" value="Zinc/RING finger domain, C3HC4 (zinc finger)"/>
    <property type="match status" value="1"/>
</dbReference>
<dbReference type="InterPro" id="IPR015943">
    <property type="entry name" value="WD40/YVTN_repeat-like_dom_sf"/>
</dbReference>
<dbReference type="OrthoDB" id="289913at2759"/>
<dbReference type="InterPro" id="IPR025941">
    <property type="entry name" value="Vps8_central_dom"/>
</dbReference>
<keyword evidence="2" id="KW-0862">Zinc</keyword>
<dbReference type="SUPFAM" id="SSF57850">
    <property type="entry name" value="RING/U-box"/>
    <property type="match status" value="1"/>
</dbReference>
<feature type="domain" description="RING-type" evidence="4">
    <location>
        <begin position="1560"/>
        <end position="1601"/>
    </location>
</feature>
<dbReference type="InterPro" id="IPR059070">
    <property type="entry name" value="TPR_VPS8_2"/>
</dbReference>
<reference evidence="5" key="1">
    <citation type="submission" date="2020-01" db="EMBL/GenBank/DDBJ databases">
        <title>Development of genomics and gene disruption for Polysphondylium violaceum indicates a role for the polyketide synthase stlB in stalk morphogenesis.</title>
        <authorList>
            <person name="Narita B."/>
            <person name="Kawabe Y."/>
            <person name="Kin K."/>
            <person name="Saito T."/>
            <person name="Gibbs R."/>
            <person name="Kuspa A."/>
            <person name="Muzny D."/>
            <person name="Queller D."/>
            <person name="Richards S."/>
            <person name="Strassman J."/>
            <person name="Sucgang R."/>
            <person name="Worley K."/>
            <person name="Schaap P."/>
        </authorList>
    </citation>
    <scope>NUCLEOTIDE SEQUENCE</scope>
    <source>
        <strain evidence="5">QSvi11</strain>
    </source>
</reference>
<dbReference type="Proteomes" id="UP000695562">
    <property type="component" value="Unassembled WGS sequence"/>
</dbReference>
<keyword evidence="6" id="KW-1185">Reference proteome</keyword>
<dbReference type="InterPro" id="IPR001680">
    <property type="entry name" value="WD40_rpt"/>
</dbReference>
<dbReference type="SUPFAM" id="SSF50978">
    <property type="entry name" value="WD40 repeat-like"/>
    <property type="match status" value="1"/>
</dbReference>
<feature type="compositionally biased region" description="Low complexity" evidence="3">
    <location>
        <begin position="1607"/>
        <end position="1629"/>
    </location>
</feature>
<comment type="caution">
    <text evidence="5">The sequence shown here is derived from an EMBL/GenBank/DDBJ whole genome shotgun (WGS) entry which is preliminary data.</text>
</comment>
<keyword evidence="2" id="KW-0479">Metal-binding</keyword>
<dbReference type="PANTHER" id="PTHR12616">
    <property type="entry name" value="VACUOLAR PROTEIN SORTING VPS41"/>
    <property type="match status" value="1"/>
</dbReference>
<feature type="compositionally biased region" description="Polar residues" evidence="3">
    <location>
        <begin position="102"/>
        <end position="115"/>
    </location>
</feature>
<dbReference type="PROSITE" id="PS50089">
    <property type="entry name" value="ZF_RING_2"/>
    <property type="match status" value="1"/>
</dbReference>
<gene>
    <name evidence="5" type="ORF">CYY_008770</name>
</gene>
<comment type="similarity">
    <text evidence="1">Belongs to the VPS8 family.</text>
</comment>
<dbReference type="GO" id="GO:0030897">
    <property type="term" value="C:HOPS complex"/>
    <property type="evidence" value="ECO:0007669"/>
    <property type="project" value="TreeGrafter"/>
</dbReference>
<dbReference type="InterPro" id="IPR036322">
    <property type="entry name" value="WD40_repeat_dom_sf"/>
</dbReference>
<accession>A0A8J4PMH4</accession>
<proteinExistence type="inferred from homology"/>
<dbReference type="InterPro" id="IPR045111">
    <property type="entry name" value="Vps41/Vps8"/>
</dbReference>
<keyword evidence="2" id="KW-0863">Zinc-finger</keyword>
<dbReference type="InterPro" id="IPR013083">
    <property type="entry name" value="Znf_RING/FYVE/PHD"/>
</dbReference>
<dbReference type="GO" id="GO:0034058">
    <property type="term" value="P:endosomal vesicle fusion"/>
    <property type="evidence" value="ECO:0007669"/>
    <property type="project" value="TreeGrafter"/>
</dbReference>
<evidence type="ECO:0000256" key="2">
    <source>
        <dbReference type="PROSITE-ProRule" id="PRU00175"/>
    </source>
</evidence>
<evidence type="ECO:0000256" key="3">
    <source>
        <dbReference type="SAM" id="MobiDB-lite"/>
    </source>
</evidence>
<dbReference type="GO" id="GO:0008270">
    <property type="term" value="F:zinc ion binding"/>
    <property type="evidence" value="ECO:0007669"/>
    <property type="project" value="UniProtKB-KW"/>
</dbReference>
<dbReference type="Pfam" id="PF23306">
    <property type="entry name" value="VPS8_N"/>
    <property type="match status" value="1"/>
</dbReference>
<sequence length="1670" mass="189173">MDGNKSWKSAAGSNNSPVKSQSSSSASSTWKSPTTSPSKNDIDIVSLLSAPPPVTRRVFDPTASDLKKKKETNVNKNSDTVSSNSSAGGGIDASPILKRGGSNKSFTPGNSSTSLGGSGDINFINDPKLSNNSPSSPSSPTTTASTIVSTTTTTTTTGTSFTKKSKLQDNNNDDDDDDEYDQDKLNQIINQDEEEDDDDVIVEVEEVIEDYEITSSEDEEEHQKKRENNTYKSTTSIEEIDPDILKKILNEDVDDEDVFIDESITIDQILLDDQDQQEHQEEEYIIHQILNKTNLIQQAEENEQRLLGKEAPLPMLWKYKNSRKSYNGVVVEPQSYTKITEQLSSADIRRVVGYPTCFTVAKYICIGTTHGYLMIFNFNQELLSIIGGSICADCGPVTATDMPSCRVNEDWLISGHQSGHILLWDISTGKPIKVIEKIHKNPVLHLKFFSDGSRFISSDSSGVTHIVTVTKGFMSIGVDQQLLLNGNLGPVLSIAPLLPGNYPHPTDKSNIVALSTSRKILIISASVEGVYILNNKITKPKSVQSKTNVIPYLSWRRVSYQASLGHTKPLEPILAIGWGTHVQLLQIVTAPNDIKFMNPEFIVVAEYQTDHDICGLEWLDSQTILVMNSKDEMRVLDPFALEEVESINVKSMDIVHHSKFQGVYSFHNSIRTLKSRIYLLGRNGMFTAHILTWLERLSVLIQNDQWFEALCLGLDFYQGKAKATTGLSSNTVDSKVITGEKIVEILTQLCNHIFYTYANQPDMLVGKTLIPKLYLNDMDPMIEQLNIFQQLALISIEFCITIKQTDLLFGEIFNYFVEMGNTGWFLEFLEPYILNDRLSSLNPEVMQYFMSHYQDKDILIRAEQCVLHLDIASIDFHQTVVLCRRHGLYSALIYLYNKGLNDYITPMEDMMEVVITPKTINTCFDDLDKDAKIVAYRMLLYLQYSLSGKAFPTGNIPQSRVDTLKFEIYEYLFLRNIHPEDPTPYPRIYSLLKLDTTELLKILSNGFNDSYFNSNSNNNNNNIDNNGLDINNNDNNNILNVPNLPLNFPINRSNLNTFNMVSVLLLIMIDKSQHPFNLKENSQWPFTLQQQGQLLCILGQCFVDGLFNLDPLLLTRIIGMLSVPTVTTTPLFSAVDRQTTLLNILTSPFYQSNQASNQIDKNKLLLSCEGNDFYKVCQYIYSLQTNFNKMIICQIRDPEWKLNVFDYIRELLNIKGLSEEQINSIKSTSISNLAQLLLIDSSKTAQLIMDCFSSDHEKVLKELSQFPKLQYTYLQGLYNPIISRDTGGGTTTKISLIQSSGLQITNETHELYLRLMCTFSPESVYRYLVSNDKYPLDSCLKICQQFNNFEGSIYLLERTGDVFKALEMFLVILKSKIEDLLKSFKQNFANVKQFKLNAENDQYSQTPQEKELKDHLFNAISLCQRNSQRLQENENETLWFKLFDSIVGFIQKVKLDSDNNSTSAAYSKSISFLTKLVHSILNNMLGYVGIPLILSKIVNEYGTNEFGDFKNIISDMLDTCRFETSILETANDLIQSDMFTATNTYVNRLSRAYVPDISKCRMCYRSLIDISSFSSSLVVFNCNHTFHSECLGKHNACPLCSKDKKLNNNNNSNNKNNSSNTKNQENNNNLLVPDAKTQMDRERDMTLKYLDRLNRYTKQYSKPNNLVNYL</sequence>
<dbReference type="Gene3D" id="2.130.10.10">
    <property type="entry name" value="YVTN repeat-like/Quinoprotein amine dehydrogenase"/>
    <property type="match status" value="1"/>
</dbReference>
<dbReference type="SMART" id="SM00184">
    <property type="entry name" value="RING"/>
    <property type="match status" value="1"/>
</dbReference>
<dbReference type="SMART" id="SM00320">
    <property type="entry name" value="WD40"/>
    <property type="match status" value="2"/>
</dbReference>
<feature type="region of interest" description="Disordered" evidence="3">
    <location>
        <begin position="1607"/>
        <end position="1638"/>
    </location>
</feature>
<evidence type="ECO:0000259" key="4">
    <source>
        <dbReference type="PROSITE" id="PS50089"/>
    </source>
</evidence>
<feature type="region of interest" description="Disordered" evidence="3">
    <location>
        <begin position="210"/>
        <end position="231"/>
    </location>
</feature>
<protein>
    <recommendedName>
        <fullName evidence="4">RING-type domain-containing protein</fullName>
    </recommendedName>
</protein>
<dbReference type="GO" id="GO:0006623">
    <property type="term" value="P:protein targeting to vacuole"/>
    <property type="evidence" value="ECO:0007669"/>
    <property type="project" value="InterPro"/>
</dbReference>